<evidence type="ECO:0000313" key="4">
    <source>
        <dbReference type="Proteomes" id="UP000798951"/>
    </source>
</evidence>
<dbReference type="InterPro" id="IPR051199">
    <property type="entry name" value="LPS_LOS_Heptosyltrfase"/>
</dbReference>
<sequence>MAVILALRALGIGDLLTGLPALRALRAAHPDDRLVVAAPASLQPLLKRADCADALHPTSDLAAFEWPGPPPELAVNLHGSGPQSITALAATRPGTLLTHAHPEFPHLAGPAWDPSPHEVDRWCRLLEWAAVPTDRNRLELAVDAPRLGHVIVHPGASAPARRWPLDHFGAVAAHLRERGFTVVLTGSADERPLTDTVAMLAGLPASASRAGDHSIDELVHLVAGARLLVSADTGVGHLATAVSTPLVLLFGPVSPAQWGPPPYLRRHHALWAGLPGDPFADTPDPGLLALTATQVIAAVETQLRET</sequence>
<dbReference type="EMBL" id="VMSD01000004">
    <property type="protein sequence ID" value="KAF0846861.1"/>
    <property type="molecule type" value="Genomic_DNA"/>
</dbReference>
<dbReference type="SUPFAM" id="SSF53756">
    <property type="entry name" value="UDP-Glycosyltransferase/glycogen phosphorylase"/>
    <property type="match status" value="1"/>
</dbReference>
<dbReference type="Proteomes" id="UP000798951">
    <property type="component" value="Unassembled WGS sequence"/>
</dbReference>
<gene>
    <name evidence="3" type="ORF">FNL39_104283</name>
</gene>
<dbReference type="InterPro" id="IPR002201">
    <property type="entry name" value="Glyco_trans_9"/>
</dbReference>
<evidence type="ECO:0000256" key="2">
    <source>
        <dbReference type="ARBA" id="ARBA00022679"/>
    </source>
</evidence>
<reference evidence="3 4" key="1">
    <citation type="submission" date="2019-07" db="EMBL/GenBank/DDBJ databases">
        <title>Genomic Encyclopedia of Type Strains, Phase IV (KMG-IV): sequencing the most valuable type-strain genomes for metagenomic binning, comparative biology and taxonomic classification.</title>
        <authorList>
            <person name="Goeker M."/>
        </authorList>
    </citation>
    <scope>NUCLEOTIDE SEQUENCE [LARGE SCALE GENOMIC DNA]</scope>
    <source>
        <strain evidence="3 4">DSM 44831</strain>
    </source>
</reference>
<keyword evidence="2" id="KW-0808">Transferase</keyword>
<protein>
    <submittedName>
        <fullName evidence="3">ADP-heptose:LPS heptosyltransferase</fullName>
    </submittedName>
</protein>
<accession>A0ABQ6YMB1</accession>
<dbReference type="PANTHER" id="PTHR30160">
    <property type="entry name" value="TETRAACYLDISACCHARIDE 4'-KINASE-RELATED"/>
    <property type="match status" value="1"/>
</dbReference>
<evidence type="ECO:0000313" key="3">
    <source>
        <dbReference type="EMBL" id="KAF0846861.1"/>
    </source>
</evidence>
<evidence type="ECO:0000256" key="1">
    <source>
        <dbReference type="ARBA" id="ARBA00022676"/>
    </source>
</evidence>
<organism evidence="3 4">
    <name type="scientific">Nocardia caishijiensis</name>
    <dbReference type="NCBI Taxonomy" id="184756"/>
    <lineage>
        <taxon>Bacteria</taxon>
        <taxon>Bacillati</taxon>
        <taxon>Actinomycetota</taxon>
        <taxon>Actinomycetes</taxon>
        <taxon>Mycobacteriales</taxon>
        <taxon>Nocardiaceae</taxon>
        <taxon>Nocardia</taxon>
    </lineage>
</organism>
<name>A0ABQ6YMB1_9NOCA</name>
<comment type="caution">
    <text evidence="3">The sequence shown here is derived from an EMBL/GenBank/DDBJ whole genome shotgun (WGS) entry which is preliminary data.</text>
</comment>
<dbReference type="PANTHER" id="PTHR30160:SF1">
    <property type="entry name" value="LIPOPOLYSACCHARIDE 1,2-N-ACETYLGLUCOSAMINETRANSFERASE-RELATED"/>
    <property type="match status" value="1"/>
</dbReference>
<proteinExistence type="predicted"/>
<dbReference type="RefSeq" id="WP_067983293.1">
    <property type="nucleotide sequence ID" value="NZ_VMSD01000004.1"/>
</dbReference>
<dbReference type="Gene3D" id="3.40.50.2000">
    <property type="entry name" value="Glycogen Phosphorylase B"/>
    <property type="match status" value="2"/>
</dbReference>
<dbReference type="Pfam" id="PF01075">
    <property type="entry name" value="Glyco_transf_9"/>
    <property type="match status" value="1"/>
</dbReference>
<dbReference type="CDD" id="cd03789">
    <property type="entry name" value="GT9_LPS_heptosyltransferase"/>
    <property type="match status" value="1"/>
</dbReference>
<keyword evidence="1" id="KW-0328">Glycosyltransferase</keyword>
<keyword evidence="4" id="KW-1185">Reference proteome</keyword>